<evidence type="ECO:0000256" key="7">
    <source>
        <dbReference type="ARBA" id="ARBA00043925"/>
    </source>
</evidence>
<dbReference type="InterPro" id="IPR019347">
    <property type="entry name" value="Axonemal_dynein_light_chain"/>
</dbReference>
<evidence type="ECO:0000313" key="9">
    <source>
        <dbReference type="EMBL" id="KAJ8350192.1"/>
    </source>
</evidence>
<feature type="compositionally biased region" description="Polar residues" evidence="8">
    <location>
        <begin position="9"/>
        <end position="22"/>
    </location>
</feature>
<evidence type="ECO:0000256" key="8">
    <source>
        <dbReference type="SAM" id="MobiDB-lite"/>
    </source>
</evidence>
<dbReference type="GO" id="GO:0097546">
    <property type="term" value="C:ciliary base"/>
    <property type="evidence" value="ECO:0007669"/>
    <property type="project" value="TreeGrafter"/>
</dbReference>
<evidence type="ECO:0000256" key="6">
    <source>
        <dbReference type="ARBA" id="ARBA00042417"/>
    </source>
</evidence>
<organism evidence="9 10">
    <name type="scientific">Synaphobranchus kaupii</name>
    <name type="common">Kaup's arrowtooth eel</name>
    <dbReference type="NCBI Taxonomy" id="118154"/>
    <lineage>
        <taxon>Eukaryota</taxon>
        <taxon>Metazoa</taxon>
        <taxon>Chordata</taxon>
        <taxon>Craniata</taxon>
        <taxon>Vertebrata</taxon>
        <taxon>Euteleostomi</taxon>
        <taxon>Actinopterygii</taxon>
        <taxon>Neopterygii</taxon>
        <taxon>Teleostei</taxon>
        <taxon>Anguilliformes</taxon>
        <taxon>Synaphobranchidae</taxon>
        <taxon>Synaphobranchus</taxon>
    </lineage>
</organism>
<dbReference type="Proteomes" id="UP001152622">
    <property type="component" value="Chromosome 9"/>
</dbReference>
<evidence type="ECO:0000256" key="1">
    <source>
        <dbReference type="ARBA" id="ARBA00023017"/>
    </source>
</evidence>
<reference evidence="9" key="1">
    <citation type="journal article" date="2023" name="Science">
        <title>Genome structures resolve the early diversification of teleost fishes.</title>
        <authorList>
            <person name="Parey E."/>
            <person name="Louis A."/>
            <person name="Montfort J."/>
            <person name="Bouchez O."/>
            <person name="Roques C."/>
            <person name="Iampietro C."/>
            <person name="Lluch J."/>
            <person name="Castinel A."/>
            <person name="Donnadieu C."/>
            <person name="Desvignes T."/>
            <person name="Floi Bucao C."/>
            <person name="Jouanno E."/>
            <person name="Wen M."/>
            <person name="Mejri S."/>
            <person name="Dirks R."/>
            <person name="Jansen H."/>
            <person name="Henkel C."/>
            <person name="Chen W.J."/>
            <person name="Zahm M."/>
            <person name="Cabau C."/>
            <person name="Klopp C."/>
            <person name="Thompson A.W."/>
            <person name="Robinson-Rechavi M."/>
            <person name="Braasch I."/>
            <person name="Lecointre G."/>
            <person name="Bobe J."/>
            <person name="Postlethwait J.H."/>
            <person name="Berthelot C."/>
            <person name="Roest Crollius H."/>
            <person name="Guiguen Y."/>
        </authorList>
    </citation>
    <scope>NUCLEOTIDE SEQUENCE</scope>
    <source>
        <strain evidence="9">WJC10195</strain>
    </source>
</reference>
<dbReference type="GO" id="GO:0045504">
    <property type="term" value="F:dynein heavy chain binding"/>
    <property type="evidence" value="ECO:0007669"/>
    <property type="project" value="TreeGrafter"/>
</dbReference>
<keyword evidence="1" id="KW-0243">Dynein</keyword>
<evidence type="ECO:0000256" key="2">
    <source>
        <dbReference type="ARBA" id="ARBA00023054"/>
    </source>
</evidence>
<evidence type="ECO:0000256" key="3">
    <source>
        <dbReference type="ARBA" id="ARBA00023175"/>
    </source>
</evidence>
<sequence length="239" mass="27579">MPYLYRGSSAPQPAQQKATSHQPTASSPVPTPSKPKTLTVELNKEKTEDILHAILPPRVCTEGNKLWVQLVSSTPGTRIDVIKLQEQLDLKLQQMQARETGICPIRRELYSQCFDELIRQETISCTERGLLLLRVRNEIRMCMAAYQTLYESSVAFGIRKVLQSELGKAETERKRQALEKDKRDLEQQVKDTWAKCEAIKIREMEQREAEDRKHAEEIEFLKRTNQQLKFQLAGITQKK</sequence>
<dbReference type="GO" id="GO:0030286">
    <property type="term" value="C:dynein complex"/>
    <property type="evidence" value="ECO:0007669"/>
    <property type="project" value="UniProtKB-KW"/>
</dbReference>
<dbReference type="Pfam" id="PF10211">
    <property type="entry name" value="Ax_dynein_light"/>
    <property type="match status" value="1"/>
</dbReference>
<dbReference type="AlphaFoldDB" id="A0A9Q1F3N4"/>
<keyword evidence="10" id="KW-1185">Reference proteome</keyword>
<dbReference type="GO" id="GO:0005930">
    <property type="term" value="C:axoneme"/>
    <property type="evidence" value="ECO:0007669"/>
    <property type="project" value="TreeGrafter"/>
</dbReference>
<feature type="region of interest" description="Disordered" evidence="8">
    <location>
        <begin position="1"/>
        <end position="36"/>
    </location>
</feature>
<keyword evidence="2" id="KW-0175">Coiled coil</keyword>
<dbReference type="PANTHER" id="PTHR13183:SF0">
    <property type="entry name" value="AXONEMAL DYNEIN LIGHT INTERMEDIATE POLYPEPTIDE 1"/>
    <property type="match status" value="1"/>
</dbReference>
<accession>A0A9Q1F3N4</accession>
<evidence type="ECO:0000256" key="4">
    <source>
        <dbReference type="ARBA" id="ARBA00038114"/>
    </source>
</evidence>
<dbReference type="OrthoDB" id="273640at2759"/>
<proteinExistence type="inferred from homology"/>
<evidence type="ECO:0000313" key="10">
    <source>
        <dbReference type="Proteomes" id="UP001152622"/>
    </source>
</evidence>
<comment type="similarity">
    <text evidence="4">Belongs to the inner dynein arm light chain family.</text>
</comment>
<dbReference type="EMBL" id="JAINUF010000009">
    <property type="protein sequence ID" value="KAJ8350192.1"/>
    <property type="molecule type" value="Genomic_DNA"/>
</dbReference>
<protein>
    <recommendedName>
        <fullName evidence="5">Axonemal dynein light intermediate polypeptide 1</fullName>
    </recommendedName>
    <alternativeName>
        <fullName evidence="6">Inner dynein arm light chain, axonemal</fullName>
    </alternativeName>
</protein>
<dbReference type="PANTHER" id="PTHR13183">
    <property type="entry name" value="AXONEMAL INNER ARM DYNEIN LIGHT CHAIN 28"/>
    <property type="match status" value="1"/>
</dbReference>
<comment type="function">
    <text evidence="7">Involved in sperm flagellum assembly.</text>
</comment>
<keyword evidence="3" id="KW-0505">Motor protein</keyword>
<comment type="caution">
    <text evidence="9">The sequence shown here is derived from an EMBL/GenBank/DDBJ whole genome shotgun (WGS) entry which is preliminary data.</text>
</comment>
<evidence type="ECO:0000256" key="5">
    <source>
        <dbReference type="ARBA" id="ARBA00039799"/>
    </source>
</evidence>
<gene>
    <name evidence="9" type="ORF">SKAU_G00253220</name>
</gene>
<name>A0A9Q1F3N4_SYNKA</name>